<dbReference type="EMBL" id="JAFBMS010000008">
    <property type="protein sequence ID" value="KAG9349924.1"/>
    <property type="molecule type" value="Genomic_DNA"/>
</dbReference>
<gene>
    <name evidence="2" type="ORF">JZ751_026277</name>
</gene>
<name>A0A8T2PBH9_9TELE</name>
<dbReference type="AlphaFoldDB" id="A0A8T2PBH9"/>
<proteinExistence type="predicted"/>
<organism evidence="2 3">
    <name type="scientific">Albula glossodonta</name>
    <name type="common">roundjaw bonefish</name>
    <dbReference type="NCBI Taxonomy" id="121402"/>
    <lineage>
        <taxon>Eukaryota</taxon>
        <taxon>Metazoa</taxon>
        <taxon>Chordata</taxon>
        <taxon>Craniata</taxon>
        <taxon>Vertebrata</taxon>
        <taxon>Euteleostomi</taxon>
        <taxon>Actinopterygii</taxon>
        <taxon>Neopterygii</taxon>
        <taxon>Teleostei</taxon>
        <taxon>Albuliformes</taxon>
        <taxon>Albulidae</taxon>
        <taxon>Albula</taxon>
    </lineage>
</organism>
<dbReference type="Proteomes" id="UP000824540">
    <property type="component" value="Unassembled WGS sequence"/>
</dbReference>
<protein>
    <submittedName>
        <fullName evidence="2">Uncharacterized protein</fullName>
    </submittedName>
</protein>
<dbReference type="OrthoDB" id="5593012at2759"/>
<keyword evidence="3" id="KW-1185">Reference proteome</keyword>
<comment type="caution">
    <text evidence="2">The sequence shown here is derived from an EMBL/GenBank/DDBJ whole genome shotgun (WGS) entry which is preliminary data.</text>
</comment>
<evidence type="ECO:0000313" key="2">
    <source>
        <dbReference type="EMBL" id="KAG9349924.1"/>
    </source>
</evidence>
<feature type="non-terminal residue" evidence="2">
    <location>
        <position position="91"/>
    </location>
</feature>
<evidence type="ECO:0000256" key="1">
    <source>
        <dbReference type="SAM" id="MobiDB-lite"/>
    </source>
</evidence>
<accession>A0A8T2PBH9</accession>
<sequence length="91" mass="10575">MSHLKRFPERSTTEEPSELYQIVLQHNQHPPIIQDTSWTLAVPFKEQRHHRTPSESIGNNYSPQARDLKIRNLQRKQGASFQGIPRDLSSS</sequence>
<evidence type="ECO:0000313" key="3">
    <source>
        <dbReference type="Proteomes" id="UP000824540"/>
    </source>
</evidence>
<feature type="compositionally biased region" description="Polar residues" evidence="1">
    <location>
        <begin position="54"/>
        <end position="63"/>
    </location>
</feature>
<feature type="region of interest" description="Disordered" evidence="1">
    <location>
        <begin position="45"/>
        <end position="66"/>
    </location>
</feature>
<reference evidence="2" key="1">
    <citation type="thesis" date="2021" institute="BYU ScholarsArchive" country="Provo, UT, USA">
        <title>Applications of and Algorithms for Genome Assembly and Genomic Analyses with an Emphasis on Marine Teleosts.</title>
        <authorList>
            <person name="Pickett B.D."/>
        </authorList>
    </citation>
    <scope>NUCLEOTIDE SEQUENCE</scope>
    <source>
        <strain evidence="2">HI-2016</strain>
    </source>
</reference>